<name>A0ACB6ZIT4_THEGA</name>
<dbReference type="Proteomes" id="UP000886501">
    <property type="component" value="Unassembled WGS sequence"/>
</dbReference>
<evidence type="ECO:0000313" key="1">
    <source>
        <dbReference type="EMBL" id="KAF9649502.1"/>
    </source>
</evidence>
<comment type="caution">
    <text evidence="1">The sequence shown here is derived from an EMBL/GenBank/DDBJ whole genome shotgun (WGS) entry which is preliminary data.</text>
</comment>
<evidence type="ECO:0000313" key="2">
    <source>
        <dbReference type="Proteomes" id="UP000886501"/>
    </source>
</evidence>
<protein>
    <submittedName>
        <fullName evidence="1">Uncharacterized protein</fullName>
    </submittedName>
</protein>
<dbReference type="EMBL" id="MU117997">
    <property type="protein sequence ID" value="KAF9649502.1"/>
    <property type="molecule type" value="Genomic_DNA"/>
</dbReference>
<reference evidence="1" key="2">
    <citation type="journal article" date="2020" name="Nat. Commun.">
        <title>Large-scale genome sequencing of mycorrhizal fungi provides insights into the early evolution of symbiotic traits.</title>
        <authorList>
            <person name="Miyauchi S."/>
            <person name="Kiss E."/>
            <person name="Kuo A."/>
            <person name="Drula E."/>
            <person name="Kohler A."/>
            <person name="Sanchez-Garcia M."/>
            <person name="Morin E."/>
            <person name="Andreopoulos B."/>
            <person name="Barry K.W."/>
            <person name="Bonito G."/>
            <person name="Buee M."/>
            <person name="Carver A."/>
            <person name="Chen C."/>
            <person name="Cichocki N."/>
            <person name="Clum A."/>
            <person name="Culley D."/>
            <person name="Crous P.W."/>
            <person name="Fauchery L."/>
            <person name="Girlanda M."/>
            <person name="Hayes R.D."/>
            <person name="Keri Z."/>
            <person name="LaButti K."/>
            <person name="Lipzen A."/>
            <person name="Lombard V."/>
            <person name="Magnuson J."/>
            <person name="Maillard F."/>
            <person name="Murat C."/>
            <person name="Nolan M."/>
            <person name="Ohm R.A."/>
            <person name="Pangilinan J."/>
            <person name="Pereira M.F."/>
            <person name="Perotto S."/>
            <person name="Peter M."/>
            <person name="Pfister S."/>
            <person name="Riley R."/>
            <person name="Sitrit Y."/>
            <person name="Stielow J.B."/>
            <person name="Szollosi G."/>
            <person name="Zifcakova L."/>
            <person name="Stursova M."/>
            <person name="Spatafora J.W."/>
            <person name="Tedersoo L."/>
            <person name="Vaario L.M."/>
            <person name="Yamada A."/>
            <person name="Yan M."/>
            <person name="Wang P."/>
            <person name="Xu J."/>
            <person name="Bruns T."/>
            <person name="Baldrian P."/>
            <person name="Vilgalys R."/>
            <person name="Dunand C."/>
            <person name="Henrissat B."/>
            <person name="Grigoriev I.V."/>
            <person name="Hibbett D."/>
            <person name="Nagy L.G."/>
            <person name="Martin F.M."/>
        </authorList>
    </citation>
    <scope>NUCLEOTIDE SEQUENCE</scope>
    <source>
        <strain evidence="1">P2</strain>
    </source>
</reference>
<keyword evidence="2" id="KW-1185">Reference proteome</keyword>
<reference evidence="1" key="1">
    <citation type="submission" date="2019-10" db="EMBL/GenBank/DDBJ databases">
        <authorList>
            <consortium name="DOE Joint Genome Institute"/>
            <person name="Kuo A."/>
            <person name="Miyauchi S."/>
            <person name="Kiss E."/>
            <person name="Drula E."/>
            <person name="Kohler A."/>
            <person name="Sanchez-Garcia M."/>
            <person name="Andreopoulos B."/>
            <person name="Barry K.W."/>
            <person name="Bonito G."/>
            <person name="Buee M."/>
            <person name="Carver A."/>
            <person name="Chen C."/>
            <person name="Cichocki N."/>
            <person name="Clum A."/>
            <person name="Culley D."/>
            <person name="Crous P.W."/>
            <person name="Fauchery L."/>
            <person name="Girlanda M."/>
            <person name="Hayes R."/>
            <person name="Keri Z."/>
            <person name="Labutti K."/>
            <person name="Lipzen A."/>
            <person name="Lombard V."/>
            <person name="Magnuson J."/>
            <person name="Maillard F."/>
            <person name="Morin E."/>
            <person name="Murat C."/>
            <person name="Nolan M."/>
            <person name="Ohm R."/>
            <person name="Pangilinan J."/>
            <person name="Pereira M."/>
            <person name="Perotto S."/>
            <person name="Peter M."/>
            <person name="Riley R."/>
            <person name="Sitrit Y."/>
            <person name="Stielow B."/>
            <person name="Szollosi G."/>
            <person name="Zifcakova L."/>
            <person name="Stursova M."/>
            <person name="Spatafora J.W."/>
            <person name="Tedersoo L."/>
            <person name="Vaario L.-M."/>
            <person name="Yamada A."/>
            <person name="Yan M."/>
            <person name="Wang P."/>
            <person name="Xu J."/>
            <person name="Bruns T."/>
            <person name="Baldrian P."/>
            <person name="Vilgalys R."/>
            <person name="Henrissat B."/>
            <person name="Grigoriev I.V."/>
            <person name="Hibbett D."/>
            <person name="Nagy L.G."/>
            <person name="Martin F.M."/>
        </authorList>
    </citation>
    <scope>NUCLEOTIDE SEQUENCE</scope>
    <source>
        <strain evidence="1">P2</strain>
    </source>
</reference>
<gene>
    <name evidence="1" type="ORF">BDM02DRAFT_3186261</name>
</gene>
<organism evidence="1 2">
    <name type="scientific">Thelephora ganbajun</name>
    <name type="common">Ganba fungus</name>
    <dbReference type="NCBI Taxonomy" id="370292"/>
    <lineage>
        <taxon>Eukaryota</taxon>
        <taxon>Fungi</taxon>
        <taxon>Dikarya</taxon>
        <taxon>Basidiomycota</taxon>
        <taxon>Agaricomycotina</taxon>
        <taxon>Agaricomycetes</taxon>
        <taxon>Thelephorales</taxon>
        <taxon>Thelephoraceae</taxon>
        <taxon>Thelephora</taxon>
    </lineage>
</organism>
<proteinExistence type="predicted"/>
<sequence length="529" mass="60830">MVASSLYVIGRMAGWYYIPDVVTRQLVNFSRRYIRNPPKPGTPAFSRHYRIAYATVVLGFLAYNLVEAHRAMPMNFYDVLDVHLDFTEEELNKANRAFARKNHPDRGGTEEVFIQGRLAYNVLKDPITRFAYDRFGPEIATWTNCKTRRDFLKHGLIQSAGYHIVTGVGLFIWSTISPSTVNFWRYILFLIGLLTELTLVVNPVPSLWSFLFPENVQYQHILFLHQLSIFFSVALSRVAPVVFPKAIEQDWDVRNWRTLLEQNDQIAKTLDSEVFSILHQNVRLLDPSFVPPTKPDQQLPPVSVEVMDFLTEEMENMIIEASLKKDQEKEPMKSLLNSAISRGRRSLHPSERPGWQQSKEYTESREKVEGWRLREIRSPALGLAGVTTVGLGGFLDEDELRLPSDPIEGEGSWLRQSTKMSNVYTRGPRWNAGGGFHKEMLPNRAETPLDKVWKGFVDEHHPEEVEESWETCSRAITDYDNHMARNWKEEIDTLLVFAGLFSAVTTAFIIDSYKWFRQGPTKASVQPLS</sequence>
<accession>A0ACB6ZIT4</accession>